<dbReference type="AlphaFoldDB" id="A0A0S4QH30"/>
<name>A0A0S4QH30_9ACTN</name>
<proteinExistence type="predicted"/>
<evidence type="ECO:0000256" key="1">
    <source>
        <dbReference type="SAM" id="MobiDB-lite"/>
    </source>
</evidence>
<keyword evidence="3" id="KW-1185">Reference proteome</keyword>
<organism evidence="2 3">
    <name type="scientific">Parafrankia irregularis</name>
    <dbReference type="NCBI Taxonomy" id="795642"/>
    <lineage>
        <taxon>Bacteria</taxon>
        <taxon>Bacillati</taxon>
        <taxon>Actinomycetota</taxon>
        <taxon>Actinomycetes</taxon>
        <taxon>Frankiales</taxon>
        <taxon>Frankiaceae</taxon>
        <taxon>Parafrankia</taxon>
    </lineage>
</organism>
<reference evidence="3" key="1">
    <citation type="submission" date="2015-11" db="EMBL/GenBank/DDBJ databases">
        <authorList>
            <person name="Varghese N."/>
        </authorList>
    </citation>
    <scope>NUCLEOTIDE SEQUENCE [LARGE SCALE GENOMIC DNA]</scope>
    <source>
        <strain evidence="3">DSM 45899</strain>
    </source>
</reference>
<gene>
    <name evidence="2" type="ORF">Ga0074812_10316</name>
</gene>
<dbReference type="EMBL" id="FAOZ01000003">
    <property type="protein sequence ID" value="CUU54526.1"/>
    <property type="molecule type" value="Genomic_DNA"/>
</dbReference>
<evidence type="ECO:0000313" key="3">
    <source>
        <dbReference type="Proteomes" id="UP000198802"/>
    </source>
</evidence>
<feature type="region of interest" description="Disordered" evidence="1">
    <location>
        <begin position="21"/>
        <end position="40"/>
    </location>
</feature>
<dbReference type="Proteomes" id="UP000198802">
    <property type="component" value="Unassembled WGS sequence"/>
</dbReference>
<accession>A0A0S4QH30</accession>
<evidence type="ECO:0000313" key="2">
    <source>
        <dbReference type="EMBL" id="CUU54526.1"/>
    </source>
</evidence>
<sequence length="79" mass="8621">METGSKPNRFRCWAEVSHNGDRRDGPAAAAIRSHGSDHTVSDQAVAVVPERQLATNLVSSSTRSERASTARLMIRIRCS</sequence>
<protein>
    <submittedName>
        <fullName evidence="2">Uncharacterized protein</fullName>
    </submittedName>
</protein>